<dbReference type="Proteomes" id="UP000617402">
    <property type="component" value="Unassembled WGS sequence"/>
</dbReference>
<evidence type="ECO:0000313" key="10">
    <source>
        <dbReference type="EMBL" id="MBC9784427.1"/>
    </source>
</evidence>
<keyword evidence="2" id="KW-0489">Methyltransferase</keyword>
<evidence type="ECO:0000313" key="11">
    <source>
        <dbReference type="Proteomes" id="UP000617402"/>
    </source>
</evidence>
<dbReference type="PANTHER" id="PTHR43409">
    <property type="entry name" value="ANAEROBIC MAGNESIUM-PROTOPORPHYRIN IX MONOMETHYL ESTER CYCLASE-RELATED"/>
    <property type="match status" value="1"/>
</dbReference>
<dbReference type="CDD" id="cd01335">
    <property type="entry name" value="Radical_SAM"/>
    <property type="match status" value="1"/>
</dbReference>
<feature type="domain" description="Radical SAM core" evidence="9">
    <location>
        <begin position="187"/>
        <end position="408"/>
    </location>
</feature>
<dbReference type="InterPro" id="IPR006638">
    <property type="entry name" value="Elp3/MiaA/NifB-like_rSAM"/>
</dbReference>
<dbReference type="PROSITE" id="PS51332">
    <property type="entry name" value="B12_BINDING"/>
    <property type="match status" value="1"/>
</dbReference>
<dbReference type="Pfam" id="PF02310">
    <property type="entry name" value="B12-binding"/>
    <property type="match status" value="1"/>
</dbReference>
<dbReference type="InterPro" id="IPR023404">
    <property type="entry name" value="rSAM_horseshoe"/>
</dbReference>
<dbReference type="SUPFAM" id="SSF102114">
    <property type="entry name" value="Radical SAM enzymes"/>
    <property type="match status" value="1"/>
</dbReference>
<evidence type="ECO:0000259" key="8">
    <source>
        <dbReference type="PROSITE" id="PS51332"/>
    </source>
</evidence>
<dbReference type="InterPro" id="IPR007197">
    <property type="entry name" value="rSAM"/>
</dbReference>
<dbReference type="SFLD" id="SFLDS00029">
    <property type="entry name" value="Radical_SAM"/>
    <property type="match status" value="1"/>
</dbReference>
<evidence type="ECO:0000256" key="2">
    <source>
        <dbReference type="ARBA" id="ARBA00022603"/>
    </source>
</evidence>
<proteinExistence type="predicted"/>
<evidence type="ECO:0000256" key="6">
    <source>
        <dbReference type="ARBA" id="ARBA00023004"/>
    </source>
</evidence>
<dbReference type="SFLD" id="SFLDG01123">
    <property type="entry name" value="methyltransferase_(Class_B)"/>
    <property type="match status" value="1"/>
</dbReference>
<feature type="domain" description="B12-binding" evidence="8">
    <location>
        <begin position="1"/>
        <end position="138"/>
    </location>
</feature>
<keyword evidence="7" id="KW-0411">Iron-sulfur</keyword>
<reference evidence="10 11" key="1">
    <citation type="submission" date="2020-07" db="EMBL/GenBank/DDBJ databases">
        <title>Draft whole-genome sequence of Heliobacterium chlorum DSM 3682, type strain.</title>
        <authorList>
            <person name="Kyndt J.A."/>
            <person name="Meyer T.E."/>
            <person name="Imhoff J.F."/>
        </authorList>
    </citation>
    <scope>NUCLEOTIDE SEQUENCE [LARGE SCALE GENOMIC DNA]</scope>
    <source>
        <strain evidence="10 11">DSM 3682</strain>
    </source>
</reference>
<dbReference type="RefSeq" id="WP_188039546.1">
    <property type="nucleotide sequence ID" value="NZ_JACVHF010000006.1"/>
</dbReference>
<dbReference type="EMBL" id="JACVHF010000006">
    <property type="protein sequence ID" value="MBC9784427.1"/>
    <property type="molecule type" value="Genomic_DNA"/>
</dbReference>
<dbReference type="InterPro" id="IPR034466">
    <property type="entry name" value="Methyltransferase_Class_B"/>
</dbReference>
<dbReference type="InterPro" id="IPR006158">
    <property type="entry name" value="Cobalamin-bd"/>
</dbReference>
<dbReference type="InterPro" id="IPR058240">
    <property type="entry name" value="rSAM_sf"/>
</dbReference>
<evidence type="ECO:0000256" key="1">
    <source>
        <dbReference type="ARBA" id="ARBA00001966"/>
    </source>
</evidence>
<sequence>MRILLIAYDNDSYITWFPQGLAYIAKVCQDEGAEVEIYNQDMYHWPESHLLDKLNREKYDVIGVSVIGGYYQYRKLLKISDAINQSKNRPFYIIGGHGPAPEPEYFLQKTQADVVVIGEGERTIKELLEVIQGQRSLSSVDGIAYFEGGQFIKTKERELLTNIDHLFPSWDIFPINYYSLMRAPHIRNSDRWMPVLSGRGCPFTCNFCYRMDKGFRARSPESILEEIGILSKDYGITYIGFSDELLMSSEKRTIELCEAFIKSGLRFKWNCNGRLNYAKPDVLRLMKEAGCLFINYGIESMDEKALKRMNKALTVKQIVTGIENTLAAGISPGYNIIFGNIGENEESLRLGVEFLLKYDDHSQLRTIRPVTPYPGSPLYYYAIEKGLLKDCQDFYENKHTNSDLLSVNFTELSDADFHRVLYEANKKLMTNYYEHKLSQNLELARKLYFDQDASFRGFRQT</sequence>
<evidence type="ECO:0000256" key="3">
    <source>
        <dbReference type="ARBA" id="ARBA00022679"/>
    </source>
</evidence>
<dbReference type="InterPro" id="IPR051198">
    <property type="entry name" value="BchE-like"/>
</dbReference>
<keyword evidence="11" id="KW-1185">Reference proteome</keyword>
<protein>
    <submittedName>
        <fullName evidence="10">B12-binding domain-containing radical SAM protein</fullName>
    </submittedName>
</protein>
<dbReference type="PROSITE" id="PS51918">
    <property type="entry name" value="RADICAL_SAM"/>
    <property type="match status" value="1"/>
</dbReference>
<dbReference type="PANTHER" id="PTHR43409:SF7">
    <property type="entry name" value="BLL1977 PROTEIN"/>
    <property type="match status" value="1"/>
</dbReference>
<name>A0ABR7T0V5_HELCL</name>
<comment type="cofactor">
    <cofactor evidence="1">
        <name>[4Fe-4S] cluster</name>
        <dbReference type="ChEBI" id="CHEBI:49883"/>
    </cofactor>
</comment>
<accession>A0ABR7T0V5</accession>
<keyword evidence="4" id="KW-0949">S-adenosyl-L-methionine</keyword>
<dbReference type="Gene3D" id="3.80.30.20">
    <property type="entry name" value="tm_1862 like domain"/>
    <property type="match status" value="1"/>
</dbReference>
<evidence type="ECO:0000256" key="5">
    <source>
        <dbReference type="ARBA" id="ARBA00022723"/>
    </source>
</evidence>
<dbReference type="Gene3D" id="3.40.50.280">
    <property type="entry name" value="Cobalamin-binding domain"/>
    <property type="match status" value="1"/>
</dbReference>
<dbReference type="SMART" id="SM00729">
    <property type="entry name" value="Elp3"/>
    <property type="match status" value="1"/>
</dbReference>
<dbReference type="Pfam" id="PF04055">
    <property type="entry name" value="Radical_SAM"/>
    <property type="match status" value="1"/>
</dbReference>
<dbReference type="SFLD" id="SFLDG01082">
    <property type="entry name" value="B12-binding_domain_containing"/>
    <property type="match status" value="1"/>
</dbReference>
<comment type="caution">
    <text evidence="10">The sequence shown here is derived from an EMBL/GenBank/DDBJ whole genome shotgun (WGS) entry which is preliminary data.</text>
</comment>
<keyword evidence="3" id="KW-0808">Transferase</keyword>
<evidence type="ECO:0000259" key="9">
    <source>
        <dbReference type="PROSITE" id="PS51918"/>
    </source>
</evidence>
<dbReference type="CDD" id="cd02068">
    <property type="entry name" value="radical_SAM_B12_BD"/>
    <property type="match status" value="1"/>
</dbReference>
<keyword evidence="6" id="KW-0408">Iron</keyword>
<keyword evidence="5" id="KW-0479">Metal-binding</keyword>
<gene>
    <name evidence="10" type="ORF">H1S01_07870</name>
</gene>
<evidence type="ECO:0000256" key="7">
    <source>
        <dbReference type="ARBA" id="ARBA00023014"/>
    </source>
</evidence>
<organism evidence="10 11">
    <name type="scientific">Heliobacterium chlorum</name>
    <dbReference type="NCBI Taxonomy" id="2698"/>
    <lineage>
        <taxon>Bacteria</taxon>
        <taxon>Bacillati</taxon>
        <taxon>Bacillota</taxon>
        <taxon>Clostridia</taxon>
        <taxon>Eubacteriales</taxon>
        <taxon>Heliobacteriaceae</taxon>
        <taxon>Heliobacterium</taxon>
    </lineage>
</organism>
<evidence type="ECO:0000256" key="4">
    <source>
        <dbReference type="ARBA" id="ARBA00022691"/>
    </source>
</evidence>